<dbReference type="Proteomes" id="UP001199916">
    <property type="component" value="Unassembled WGS sequence"/>
</dbReference>
<gene>
    <name evidence="2" type="ORF">LQV63_31505</name>
</gene>
<evidence type="ECO:0000313" key="2">
    <source>
        <dbReference type="EMBL" id="MCE5173747.1"/>
    </source>
</evidence>
<feature type="domain" description="Peptidase M16 C-terminal" evidence="1">
    <location>
        <begin position="4"/>
        <end position="88"/>
    </location>
</feature>
<evidence type="ECO:0000313" key="3">
    <source>
        <dbReference type="Proteomes" id="UP001199916"/>
    </source>
</evidence>
<evidence type="ECO:0000259" key="1">
    <source>
        <dbReference type="Pfam" id="PF05193"/>
    </source>
</evidence>
<organism evidence="2 3">
    <name type="scientific">Paenibacillus profundus</name>
    <dbReference type="NCBI Taxonomy" id="1173085"/>
    <lineage>
        <taxon>Bacteria</taxon>
        <taxon>Bacillati</taxon>
        <taxon>Bacillota</taxon>
        <taxon>Bacilli</taxon>
        <taxon>Bacillales</taxon>
        <taxon>Paenibacillaceae</taxon>
        <taxon>Paenibacillus</taxon>
    </lineage>
</organism>
<proteinExistence type="predicted"/>
<comment type="caution">
    <text evidence="2">The sequence shown here is derived from an EMBL/GenBank/DDBJ whole genome shotgun (WGS) entry which is preliminary data.</text>
</comment>
<sequence length="161" mass="18154">MVKLLTLVQILGIGSRSILAKKMRGEEGLVYSLLASPVLYREGGGLLFKLSSPSKNGMDRILSVFKSTVYHVVQKGISDDDFLRAINTIKSHMIFSSENNQYRMLESGKRLLLGIETEKHFDVFDFDKSFALFEELTVENLNTFASNQLHDEPSYSILLSN</sequence>
<reference evidence="2 3" key="1">
    <citation type="submission" date="2021-11" db="EMBL/GenBank/DDBJ databases">
        <title>Draft genome sequence of Paenibacillus profundus YoMME, a new Gram-positive bacteria with exoelectrogenic properties.</title>
        <authorList>
            <person name="Hubenova Y."/>
            <person name="Hubenova E."/>
            <person name="Manasiev Y."/>
            <person name="Peykov S."/>
            <person name="Mitov M."/>
        </authorList>
    </citation>
    <scope>NUCLEOTIDE SEQUENCE [LARGE SCALE GENOMIC DNA]</scope>
    <source>
        <strain evidence="2 3">YoMME</strain>
    </source>
</reference>
<dbReference type="SUPFAM" id="SSF63411">
    <property type="entry name" value="LuxS/MPP-like metallohydrolase"/>
    <property type="match status" value="1"/>
</dbReference>
<protein>
    <submittedName>
        <fullName evidence="2">Insulinase family protein</fullName>
    </submittedName>
</protein>
<name>A0ABS8YQ86_9BACL</name>
<dbReference type="Pfam" id="PF05193">
    <property type="entry name" value="Peptidase_M16_C"/>
    <property type="match status" value="1"/>
</dbReference>
<keyword evidence="3" id="KW-1185">Reference proteome</keyword>
<accession>A0ABS8YQ86</accession>
<dbReference type="Gene3D" id="3.30.830.10">
    <property type="entry name" value="Metalloenzyme, LuxS/M16 peptidase-like"/>
    <property type="match status" value="1"/>
</dbReference>
<dbReference type="InterPro" id="IPR007863">
    <property type="entry name" value="Peptidase_M16_C"/>
</dbReference>
<dbReference type="InterPro" id="IPR011249">
    <property type="entry name" value="Metalloenz_LuxS/M16"/>
</dbReference>
<dbReference type="EMBL" id="JAJNBZ010000082">
    <property type="protein sequence ID" value="MCE5173747.1"/>
    <property type="molecule type" value="Genomic_DNA"/>
</dbReference>